<dbReference type="EMBL" id="CP013023">
    <property type="protein sequence ID" value="ANF96717.1"/>
    <property type="molecule type" value="Genomic_DNA"/>
</dbReference>
<reference evidence="1 2" key="2">
    <citation type="journal article" date="2016" name="Int. J. Syst. Evol. Microbiol.">
        <title>Paenibacillus bovis sp. nov., isolated from raw yak (Bos grunniens) milk.</title>
        <authorList>
            <person name="Gao C."/>
            <person name="Han J."/>
            <person name="Liu Z."/>
            <person name="Xu X."/>
            <person name="Hang F."/>
            <person name="Wu Z."/>
        </authorList>
    </citation>
    <scope>NUCLEOTIDE SEQUENCE [LARGE SCALE GENOMIC DNA]</scope>
    <source>
        <strain evidence="1 2">BD3526</strain>
    </source>
</reference>
<keyword evidence="2" id="KW-1185">Reference proteome</keyword>
<evidence type="ECO:0000313" key="2">
    <source>
        <dbReference type="Proteomes" id="UP000078148"/>
    </source>
</evidence>
<dbReference type="AlphaFoldDB" id="A0A172ZHF2"/>
<evidence type="ECO:0000313" key="1">
    <source>
        <dbReference type="EMBL" id="ANF96717.1"/>
    </source>
</evidence>
<protein>
    <submittedName>
        <fullName evidence="1">Uncharacterized protein</fullName>
    </submittedName>
</protein>
<dbReference type="RefSeq" id="WP_017813140.1">
    <property type="nucleotide sequence ID" value="NZ_CP013023.1"/>
</dbReference>
<proteinExistence type="predicted"/>
<dbReference type="OrthoDB" id="2626786at2"/>
<dbReference type="KEGG" id="pbv:AR543_12320"/>
<accession>A0A172ZHF2</accession>
<reference evidence="2" key="1">
    <citation type="submission" date="2015-10" db="EMBL/GenBank/DDBJ databases">
        <title>Genome of Paenibacillus bovis sp. nov.</title>
        <authorList>
            <person name="Wu Z."/>
            <person name="Gao C."/>
            <person name="Liu Z."/>
            <person name="Zheng H."/>
        </authorList>
    </citation>
    <scope>NUCLEOTIDE SEQUENCE [LARGE SCALE GENOMIC DNA]</scope>
    <source>
        <strain evidence="2">BD3526</strain>
    </source>
</reference>
<organism evidence="1 2">
    <name type="scientific">Paenibacillus bovis</name>
    <dbReference type="NCBI Taxonomy" id="1616788"/>
    <lineage>
        <taxon>Bacteria</taxon>
        <taxon>Bacillati</taxon>
        <taxon>Bacillota</taxon>
        <taxon>Bacilli</taxon>
        <taxon>Bacillales</taxon>
        <taxon>Paenibacillaceae</taxon>
        <taxon>Paenibacillus</taxon>
    </lineage>
</organism>
<sequence length="79" mass="8979">MKTTILLESKIVPVYFNADNTQPVSKLLRLLRRTIENKVINGKKMIKNCLDTVISIEVIGSEAILHTYRESDTLALSLY</sequence>
<gene>
    <name evidence="1" type="ORF">AR543_12320</name>
</gene>
<dbReference type="Proteomes" id="UP000078148">
    <property type="component" value="Chromosome"/>
</dbReference>
<name>A0A172ZHF2_9BACL</name>